<evidence type="ECO:0000259" key="1">
    <source>
        <dbReference type="Pfam" id="PF12680"/>
    </source>
</evidence>
<keyword evidence="3" id="KW-1185">Reference proteome</keyword>
<evidence type="ECO:0000313" key="3">
    <source>
        <dbReference type="Proteomes" id="UP000481583"/>
    </source>
</evidence>
<gene>
    <name evidence="2" type="ORF">G5C51_12755</name>
</gene>
<dbReference type="Proteomes" id="UP000481583">
    <property type="component" value="Unassembled WGS sequence"/>
</dbReference>
<dbReference type="EMBL" id="JAAKZV010000043">
    <property type="protein sequence ID" value="NGN64769.1"/>
    <property type="molecule type" value="Genomic_DNA"/>
</dbReference>
<comment type="caution">
    <text evidence="2">The sequence shown here is derived from an EMBL/GenBank/DDBJ whole genome shotgun (WGS) entry which is preliminary data.</text>
</comment>
<name>A0A6G4TXN4_9ACTN</name>
<evidence type="ECO:0000313" key="2">
    <source>
        <dbReference type="EMBL" id="NGN64769.1"/>
    </source>
</evidence>
<feature type="domain" description="SnoaL-like" evidence="1">
    <location>
        <begin position="10"/>
        <end position="99"/>
    </location>
</feature>
<proteinExistence type="predicted"/>
<sequence length="105" mass="11913">MSSAPHNPAVRALVEAVNRGDRDAFMALLSPDAELTDDGTPRQLEEWIDREIFTSNGHMDVHRQNGDGTDLTVRYRNDTWGEMNTRWHFTVTDDGRISRIETGQA</sequence>
<dbReference type="Gene3D" id="3.10.450.50">
    <property type="match status" value="1"/>
</dbReference>
<dbReference type="InterPro" id="IPR032710">
    <property type="entry name" value="NTF2-like_dom_sf"/>
</dbReference>
<dbReference type="RefSeq" id="WP_165236576.1">
    <property type="nucleotide sequence ID" value="NZ_JAAKZV010000043.1"/>
</dbReference>
<accession>A0A6G4TXN4</accession>
<dbReference type="SUPFAM" id="SSF54427">
    <property type="entry name" value="NTF2-like"/>
    <property type="match status" value="1"/>
</dbReference>
<dbReference type="InterPro" id="IPR037401">
    <property type="entry name" value="SnoaL-like"/>
</dbReference>
<organism evidence="2 3">
    <name type="scientific">Streptomyces coryli</name>
    <dbReference type="NCBI Taxonomy" id="1128680"/>
    <lineage>
        <taxon>Bacteria</taxon>
        <taxon>Bacillati</taxon>
        <taxon>Actinomycetota</taxon>
        <taxon>Actinomycetes</taxon>
        <taxon>Kitasatosporales</taxon>
        <taxon>Streptomycetaceae</taxon>
        <taxon>Streptomyces</taxon>
    </lineage>
</organism>
<dbReference type="Pfam" id="PF12680">
    <property type="entry name" value="SnoaL_2"/>
    <property type="match status" value="1"/>
</dbReference>
<reference evidence="2 3" key="1">
    <citation type="submission" date="2020-02" db="EMBL/GenBank/DDBJ databases">
        <title>Whole-genome analyses of novel actinobacteria.</title>
        <authorList>
            <person name="Sahin N."/>
        </authorList>
    </citation>
    <scope>NUCLEOTIDE SEQUENCE [LARGE SCALE GENOMIC DNA]</scope>
    <source>
        <strain evidence="2 3">A7024</strain>
    </source>
</reference>
<protein>
    <submittedName>
        <fullName evidence="2">Nuclear transport factor 2 family protein</fullName>
    </submittedName>
</protein>
<dbReference type="AlphaFoldDB" id="A0A6G4TXN4"/>